<dbReference type="InterPro" id="IPR000073">
    <property type="entry name" value="AB_hydrolase_1"/>
</dbReference>
<evidence type="ECO:0000259" key="2">
    <source>
        <dbReference type="Pfam" id="PF12697"/>
    </source>
</evidence>
<reference evidence="3 4" key="1">
    <citation type="submission" date="2021-08" db="EMBL/GenBank/DDBJ databases">
        <title>Complete genome sequence of Leptospira kobayashii strain E30.</title>
        <authorList>
            <person name="Nakao R."/>
            <person name="Nakamura S."/>
            <person name="Masuzawa T."/>
            <person name="Koizumi N."/>
        </authorList>
    </citation>
    <scope>NUCLEOTIDE SEQUENCE [LARGE SCALE GENOMIC DNA]</scope>
    <source>
        <strain evidence="3 4">E30</strain>
    </source>
</reference>
<dbReference type="SUPFAM" id="SSF53474">
    <property type="entry name" value="alpha/beta-Hydrolases"/>
    <property type="match status" value="1"/>
</dbReference>
<dbReference type="PANTHER" id="PTHR43798:SF31">
    <property type="entry name" value="AB HYDROLASE SUPERFAMILY PROTEIN YCLE"/>
    <property type="match status" value="1"/>
</dbReference>
<keyword evidence="4" id="KW-1185">Reference proteome</keyword>
<evidence type="ECO:0000313" key="3">
    <source>
        <dbReference type="EMBL" id="BDA78120.1"/>
    </source>
</evidence>
<dbReference type="Gene3D" id="3.40.50.1820">
    <property type="entry name" value="alpha/beta hydrolase"/>
    <property type="match status" value="1"/>
</dbReference>
<dbReference type="PANTHER" id="PTHR43798">
    <property type="entry name" value="MONOACYLGLYCEROL LIPASE"/>
    <property type="match status" value="1"/>
</dbReference>
<dbReference type="RefSeq" id="WP_109018374.1">
    <property type="nucleotide sequence ID" value="NZ_AP025028.1"/>
</dbReference>
<accession>A0ABM7UQX5</accession>
<feature type="domain" description="AB hydrolase-1" evidence="2">
    <location>
        <begin position="21"/>
        <end position="245"/>
    </location>
</feature>
<dbReference type="EMBL" id="AP025028">
    <property type="protein sequence ID" value="BDA78120.1"/>
    <property type="molecule type" value="Genomic_DNA"/>
</dbReference>
<gene>
    <name evidence="3" type="ORF">LPTSP3_g10500</name>
</gene>
<dbReference type="InterPro" id="IPR050266">
    <property type="entry name" value="AB_hydrolase_sf"/>
</dbReference>
<name>A0ABM7UQX5_9LEPT</name>
<organism evidence="3 4">
    <name type="scientific">Leptospira kobayashii</name>
    <dbReference type="NCBI Taxonomy" id="1917830"/>
    <lineage>
        <taxon>Bacteria</taxon>
        <taxon>Pseudomonadati</taxon>
        <taxon>Spirochaetota</taxon>
        <taxon>Spirochaetia</taxon>
        <taxon>Leptospirales</taxon>
        <taxon>Leptospiraceae</taxon>
        <taxon>Leptospira</taxon>
    </lineage>
</organism>
<dbReference type="Proteomes" id="UP000245263">
    <property type="component" value="Chromosome 1"/>
</dbReference>
<proteinExistence type="predicted"/>
<keyword evidence="1" id="KW-0378">Hydrolase</keyword>
<evidence type="ECO:0000313" key="4">
    <source>
        <dbReference type="Proteomes" id="UP000245263"/>
    </source>
</evidence>
<dbReference type="InterPro" id="IPR029058">
    <property type="entry name" value="AB_hydrolase_fold"/>
</dbReference>
<sequence>MFTNQNGIAYLTFGNPKNQSLVLVHAAGTDSSIWDYQTESLSNRFYVITYDLRGHGNSKSSTVADLNTHSEDLKNLIIGLNLNTPILCGLSLGGVIAQKYAETNPVSRLILVGSPAYSIGGKIKLIANLKKIVSVTIVRWFWPGSVRIIMDLFFRNLDFERKSYAIDLTIRNGLKTFLEEIEILFDFAGADLSNIKNITILLGEKEDRRVFEHSWFLQQKFNAKQIIIPGCYHVPNWENPAEFNRILSECL</sequence>
<evidence type="ECO:0000256" key="1">
    <source>
        <dbReference type="ARBA" id="ARBA00022801"/>
    </source>
</evidence>
<protein>
    <recommendedName>
        <fullName evidence="2">AB hydrolase-1 domain-containing protein</fullName>
    </recommendedName>
</protein>
<dbReference type="Pfam" id="PF12697">
    <property type="entry name" value="Abhydrolase_6"/>
    <property type="match status" value="1"/>
</dbReference>